<evidence type="ECO:0000256" key="2">
    <source>
        <dbReference type="ARBA" id="ARBA00023043"/>
    </source>
</evidence>
<dbReference type="PROSITE" id="PS50297">
    <property type="entry name" value="ANK_REP_REGION"/>
    <property type="match status" value="1"/>
</dbReference>
<protein>
    <submittedName>
        <fullName evidence="5">Uncharacterized protein</fullName>
    </submittedName>
</protein>
<reference evidence="5 6" key="1">
    <citation type="submission" date="2020-02" db="EMBL/GenBank/DDBJ databases">
        <authorList>
            <person name="Ferguson B K."/>
        </authorList>
    </citation>
    <scope>NUCLEOTIDE SEQUENCE [LARGE SCALE GENOMIC DNA]</scope>
</reference>
<feature type="region of interest" description="Disordered" evidence="4">
    <location>
        <begin position="652"/>
        <end position="718"/>
    </location>
</feature>
<dbReference type="Proteomes" id="UP000479190">
    <property type="component" value="Unassembled WGS sequence"/>
</dbReference>
<feature type="repeat" description="ANK" evidence="3">
    <location>
        <begin position="233"/>
        <end position="265"/>
    </location>
</feature>
<dbReference type="Gene3D" id="1.25.40.20">
    <property type="entry name" value="Ankyrin repeat-containing domain"/>
    <property type="match status" value="2"/>
</dbReference>
<organism evidence="5 6">
    <name type="scientific">Trichogramma brassicae</name>
    <dbReference type="NCBI Taxonomy" id="86971"/>
    <lineage>
        <taxon>Eukaryota</taxon>
        <taxon>Metazoa</taxon>
        <taxon>Ecdysozoa</taxon>
        <taxon>Arthropoda</taxon>
        <taxon>Hexapoda</taxon>
        <taxon>Insecta</taxon>
        <taxon>Pterygota</taxon>
        <taxon>Neoptera</taxon>
        <taxon>Endopterygota</taxon>
        <taxon>Hymenoptera</taxon>
        <taxon>Apocrita</taxon>
        <taxon>Proctotrupomorpha</taxon>
        <taxon>Chalcidoidea</taxon>
        <taxon>Trichogrammatidae</taxon>
        <taxon>Trichogramma</taxon>
    </lineage>
</organism>
<keyword evidence="1" id="KW-0677">Repeat</keyword>
<gene>
    <name evidence="5" type="ORF">TBRA_LOCUS8843</name>
</gene>
<evidence type="ECO:0000256" key="1">
    <source>
        <dbReference type="ARBA" id="ARBA00022737"/>
    </source>
</evidence>
<dbReference type="GO" id="GO:0005737">
    <property type="term" value="C:cytoplasm"/>
    <property type="evidence" value="ECO:0007669"/>
    <property type="project" value="TreeGrafter"/>
</dbReference>
<dbReference type="EMBL" id="CADCXV010000840">
    <property type="protein sequence ID" value="CAB0037006.1"/>
    <property type="molecule type" value="Genomic_DNA"/>
</dbReference>
<accession>A0A6H5IHN9</accession>
<evidence type="ECO:0000256" key="3">
    <source>
        <dbReference type="PROSITE-ProRule" id="PRU00023"/>
    </source>
</evidence>
<proteinExistence type="predicted"/>
<dbReference type="SUPFAM" id="SSF48403">
    <property type="entry name" value="Ankyrin repeat"/>
    <property type="match status" value="1"/>
</dbReference>
<feature type="compositionally biased region" description="Basic and acidic residues" evidence="4">
    <location>
        <begin position="683"/>
        <end position="697"/>
    </location>
</feature>
<dbReference type="SMART" id="SM00248">
    <property type="entry name" value="ANK"/>
    <property type="match status" value="5"/>
</dbReference>
<dbReference type="PANTHER" id="PTHR24198:SF165">
    <property type="entry name" value="ANKYRIN REPEAT-CONTAINING PROTEIN-RELATED"/>
    <property type="match status" value="1"/>
</dbReference>
<evidence type="ECO:0000313" key="5">
    <source>
        <dbReference type="EMBL" id="CAB0037006.1"/>
    </source>
</evidence>
<dbReference type="PANTHER" id="PTHR24198">
    <property type="entry name" value="ANKYRIN REPEAT AND PROTEIN KINASE DOMAIN-CONTAINING PROTEIN"/>
    <property type="match status" value="1"/>
</dbReference>
<evidence type="ECO:0000256" key="4">
    <source>
        <dbReference type="SAM" id="MobiDB-lite"/>
    </source>
</evidence>
<keyword evidence="2 3" id="KW-0040">ANK repeat</keyword>
<sequence>MSLCKHLHKGNYFVIYAHDHNVKQQIASCVRDRLCCRDLSFSAFINYPSLQEIQSADEPEVDEEGNPLLHRTTAVHVAARRRIDRMDPQEDRSDIVIDRLFAIYNKFNVNYIDEYGLSHFHVACLSGCEVVVEKFLEFGQDPNFLWRETGYSPLDLALGQWTPCNWSNEGIFQSLLQNGANPNVINRETKRTPLHIIIMQLHPHSRGQTLYGDDFQICHDKHRPVQFNLWNILGWTPLHCAVNRQNRMAIELLLKNGADPNAVDEDGYTPLHACCFCFLYDYVYLLKQFFEINDKLQKTVHVNAVDNKGRTPLKLAVEHLFPDAVDIFLDRVSHVPKKEQYRSSISSSSSSDCNVFTLVYLARPARCVTFVYISDNLVDNIIIFIEERLHMLNSGLGFSDEFEMEACNYSDKSGNKFMQQYREWTYAMRKEGSAFIRSVKDRANPAVKSAVKSVERLGAIIFIITIISRDRHRARRLSTEGRYRALTRRPRSRRADSRLPAAIARSCAFVTFNIYFNRWLSNETNTYKNRYGANCIFLARITSRKQYSPLSPSSPEEQDCSPPPARLDIDLMHELRDVIFPNTPPVDRSKCDINRRKSIKLLTTNSPLYLLRILSYCFYECRSCFFLTRRLSPRITGTHVVVVDVGGSGLDQAGLDQQQRGGFRSAAAEGKEERRRRRGRSSQKHEPVPADAHDNGRGPEQSALSVLRAAEAKVRPHR</sequence>
<dbReference type="PROSITE" id="PS50088">
    <property type="entry name" value="ANK_REPEAT"/>
    <property type="match status" value="1"/>
</dbReference>
<keyword evidence="6" id="KW-1185">Reference proteome</keyword>
<dbReference type="OrthoDB" id="194358at2759"/>
<dbReference type="AlphaFoldDB" id="A0A6H5IHN9"/>
<dbReference type="InterPro" id="IPR036770">
    <property type="entry name" value="Ankyrin_rpt-contain_sf"/>
</dbReference>
<dbReference type="Pfam" id="PF12796">
    <property type="entry name" value="Ank_2"/>
    <property type="match status" value="1"/>
</dbReference>
<dbReference type="InterPro" id="IPR002110">
    <property type="entry name" value="Ankyrin_rpt"/>
</dbReference>
<name>A0A6H5IHN9_9HYME</name>
<evidence type="ECO:0000313" key="6">
    <source>
        <dbReference type="Proteomes" id="UP000479190"/>
    </source>
</evidence>